<keyword evidence="5" id="KW-0732">Signal</keyword>
<keyword evidence="7" id="KW-0863">Zinc-finger</keyword>
<evidence type="ECO:0000256" key="7">
    <source>
        <dbReference type="ARBA" id="ARBA00022771"/>
    </source>
</evidence>
<keyword evidence="8" id="KW-0862">Zinc</keyword>
<dbReference type="PANTHER" id="PTHR48063:SF98">
    <property type="entry name" value="LRR RECEPTOR-LIKE SERINE_THREONINE-PROTEIN KINASE FLS2"/>
    <property type="match status" value="1"/>
</dbReference>
<dbReference type="PANTHER" id="PTHR48063">
    <property type="entry name" value="LRR RECEPTOR-LIKE KINASE"/>
    <property type="match status" value="1"/>
</dbReference>
<keyword evidence="9 12" id="KW-1133">Transmembrane helix</keyword>
<dbReference type="FunFam" id="3.80.10.10:FF:000041">
    <property type="entry name" value="LRR receptor-like serine/threonine-protein kinase ERECTA"/>
    <property type="match status" value="1"/>
</dbReference>
<dbReference type="Pfam" id="PF12906">
    <property type="entry name" value="RINGv"/>
    <property type="match status" value="1"/>
</dbReference>
<evidence type="ECO:0000313" key="14">
    <source>
        <dbReference type="EMBL" id="KAF8409078.1"/>
    </source>
</evidence>
<dbReference type="InterPro" id="IPR013083">
    <property type="entry name" value="Znf_RING/FYVE/PHD"/>
</dbReference>
<dbReference type="Proteomes" id="UP000655225">
    <property type="component" value="Unassembled WGS sequence"/>
</dbReference>
<dbReference type="OrthoDB" id="1934521at2759"/>
<evidence type="ECO:0000256" key="9">
    <source>
        <dbReference type="ARBA" id="ARBA00022989"/>
    </source>
</evidence>
<keyword evidence="11" id="KW-0325">Glycoprotein</keyword>
<dbReference type="SUPFAM" id="SSF57850">
    <property type="entry name" value="RING/U-box"/>
    <property type="match status" value="1"/>
</dbReference>
<dbReference type="GO" id="GO:0008270">
    <property type="term" value="F:zinc ion binding"/>
    <property type="evidence" value="ECO:0007669"/>
    <property type="project" value="UniProtKB-KW"/>
</dbReference>
<comment type="caution">
    <text evidence="14">The sequence shown here is derived from an EMBL/GenBank/DDBJ whole genome shotgun (WGS) entry which is preliminary data.</text>
</comment>
<keyword evidence="15" id="KW-1185">Reference proteome</keyword>
<evidence type="ECO:0000256" key="11">
    <source>
        <dbReference type="ARBA" id="ARBA00023180"/>
    </source>
</evidence>
<dbReference type="PROSITE" id="PS51292">
    <property type="entry name" value="ZF_RING_CH"/>
    <property type="match status" value="1"/>
</dbReference>
<evidence type="ECO:0000256" key="5">
    <source>
        <dbReference type="ARBA" id="ARBA00022729"/>
    </source>
</evidence>
<evidence type="ECO:0000259" key="13">
    <source>
        <dbReference type="PROSITE" id="PS51292"/>
    </source>
</evidence>
<keyword evidence="6" id="KW-0677">Repeat</keyword>
<dbReference type="InterPro" id="IPR001611">
    <property type="entry name" value="Leu-rich_rpt"/>
</dbReference>
<evidence type="ECO:0000256" key="6">
    <source>
        <dbReference type="ARBA" id="ARBA00022737"/>
    </source>
</evidence>
<dbReference type="Gene3D" id="3.80.10.10">
    <property type="entry name" value="Ribonuclease Inhibitor"/>
    <property type="match status" value="3"/>
</dbReference>
<evidence type="ECO:0000256" key="3">
    <source>
        <dbReference type="ARBA" id="ARBA00022692"/>
    </source>
</evidence>
<dbReference type="Gene3D" id="3.30.40.10">
    <property type="entry name" value="Zinc/RING finger domain, C3HC4 (zinc finger)"/>
    <property type="match status" value="1"/>
</dbReference>
<dbReference type="SUPFAM" id="SSF52047">
    <property type="entry name" value="RNI-like"/>
    <property type="match status" value="1"/>
</dbReference>
<accession>A0A835DM46</accession>
<evidence type="ECO:0000256" key="12">
    <source>
        <dbReference type="SAM" id="Phobius"/>
    </source>
</evidence>
<organism evidence="14 15">
    <name type="scientific">Tetracentron sinense</name>
    <name type="common">Spur-leaf</name>
    <dbReference type="NCBI Taxonomy" id="13715"/>
    <lineage>
        <taxon>Eukaryota</taxon>
        <taxon>Viridiplantae</taxon>
        <taxon>Streptophyta</taxon>
        <taxon>Embryophyta</taxon>
        <taxon>Tracheophyta</taxon>
        <taxon>Spermatophyta</taxon>
        <taxon>Magnoliopsida</taxon>
        <taxon>Trochodendrales</taxon>
        <taxon>Trochodendraceae</taxon>
        <taxon>Tetracentron</taxon>
    </lineage>
</organism>
<evidence type="ECO:0000256" key="2">
    <source>
        <dbReference type="ARBA" id="ARBA00022614"/>
    </source>
</evidence>
<evidence type="ECO:0000256" key="10">
    <source>
        <dbReference type="ARBA" id="ARBA00023136"/>
    </source>
</evidence>
<sequence length="723" mass="80764">MGHEIDDQQGSSENSSNPVDLLQHVTTVSSTDLVDPVASENVTVIRSVETESLSGEDGNSKSKAIVMETTKISLGEQKVNVREPERHTCSIDINCGSGSASNINWDAETVCRICHLSSDSASETSDIIQLGCGCKNELGIAHRHCAEAWFKIKGNRILTYALNLFFKLWFLINSLFSIGIRTLQFSEYRREIGMCTFKEINVLHQAQGVIECGVGASLHETYCRRQHDMQKMQFAMIRFHVFGKRGLGWQKKFSYKEECQDFSDSALGPLLLHHLCLSCRLAVGDAAVYAADIFCEICGEAAKNITGVGVNRFMEEWNGRRLAGGNTNSADRRGGCWRGQSFCNFLMACLFASKVRDEPFFASNKILKILQIGSFLGLVKNCCTWTGVHCNNLTSHVIKLQLRNLYNSDHLSVDKFETYERSKLGGEINPSLLEFKQLNYLDISQNDFGGIHIPKFFGSMGSLRYLNLSEVRFEGMIPHQLGNLSNLQYLSLQGPFTLEPKLTIDNLQWLSGLSSLQHLDMSHVNLSKASDWLQVTNMLPFLLELRLSYCELDAIPPLSYVNFTSLSILDLSGSSDFYGSIPNALQNMTSLRVFDVSRDYLNSSIPDSTEKPINLEILDLTGNILSGEIPDCWMNWQALRVVKLGNNNLTGNLPISMGSLSRLISLHLRNNSLSGQIPISLQNCKELLTINLSDNKFSGSIPKWIGKVYQSDCSRFPGKQVQW</sequence>
<feature type="transmembrane region" description="Helical" evidence="12">
    <location>
        <begin position="157"/>
        <end position="180"/>
    </location>
</feature>
<dbReference type="AlphaFoldDB" id="A0A835DM46"/>
<dbReference type="SMART" id="SM00744">
    <property type="entry name" value="RINGv"/>
    <property type="match status" value="1"/>
</dbReference>
<gene>
    <name evidence="14" type="ORF">HHK36_005150</name>
</gene>
<name>A0A835DM46_TETSI</name>
<dbReference type="GO" id="GO:0016020">
    <property type="term" value="C:membrane"/>
    <property type="evidence" value="ECO:0007669"/>
    <property type="project" value="UniProtKB-SubCell"/>
</dbReference>
<dbReference type="InterPro" id="IPR032675">
    <property type="entry name" value="LRR_dom_sf"/>
</dbReference>
<evidence type="ECO:0000256" key="8">
    <source>
        <dbReference type="ARBA" id="ARBA00022833"/>
    </source>
</evidence>
<dbReference type="InterPro" id="IPR011016">
    <property type="entry name" value="Znf_RING-CH"/>
</dbReference>
<keyword evidence="3 12" id="KW-0812">Transmembrane</keyword>
<evidence type="ECO:0000313" key="15">
    <source>
        <dbReference type="Proteomes" id="UP000655225"/>
    </source>
</evidence>
<feature type="domain" description="RING-CH-type" evidence="13">
    <location>
        <begin position="103"/>
        <end position="156"/>
    </location>
</feature>
<proteinExistence type="predicted"/>
<dbReference type="Pfam" id="PF13855">
    <property type="entry name" value="LRR_8"/>
    <property type="match status" value="1"/>
</dbReference>
<keyword evidence="10 12" id="KW-0472">Membrane</keyword>
<reference evidence="14 15" key="1">
    <citation type="submission" date="2020-04" db="EMBL/GenBank/DDBJ databases">
        <title>Plant Genome Project.</title>
        <authorList>
            <person name="Zhang R.-G."/>
        </authorList>
    </citation>
    <scope>NUCLEOTIDE SEQUENCE [LARGE SCALE GENOMIC DNA]</scope>
    <source>
        <strain evidence="14">YNK0</strain>
        <tissue evidence="14">Leaf</tissue>
    </source>
</reference>
<dbReference type="Pfam" id="PF00560">
    <property type="entry name" value="LRR_1"/>
    <property type="match status" value="3"/>
</dbReference>
<keyword evidence="4" id="KW-0479">Metal-binding</keyword>
<protein>
    <recommendedName>
        <fullName evidence="13">RING-CH-type domain-containing protein</fullName>
    </recommendedName>
</protein>
<dbReference type="EMBL" id="JABCRI010000003">
    <property type="protein sequence ID" value="KAF8409078.1"/>
    <property type="molecule type" value="Genomic_DNA"/>
</dbReference>
<dbReference type="InterPro" id="IPR046956">
    <property type="entry name" value="RLP23-like"/>
</dbReference>
<comment type="subcellular location">
    <subcellularLocation>
        <location evidence="1">Membrane</location>
        <topology evidence="1">Single-pass type I membrane protein</topology>
    </subcellularLocation>
</comment>
<evidence type="ECO:0000256" key="1">
    <source>
        <dbReference type="ARBA" id="ARBA00004479"/>
    </source>
</evidence>
<keyword evidence="2" id="KW-0433">Leucine-rich repeat</keyword>
<evidence type="ECO:0000256" key="4">
    <source>
        <dbReference type="ARBA" id="ARBA00022723"/>
    </source>
</evidence>